<comment type="domain">
    <text evidence="5">The Q motif is unique to and characteristic of the DEAD box family of RNA helicases and controls ATP binding and hydrolysis.</text>
</comment>
<accession>A0AAD7IQ35</accession>
<evidence type="ECO:0000259" key="8">
    <source>
        <dbReference type="PROSITE" id="PS51194"/>
    </source>
</evidence>
<keyword evidence="5" id="KW-0347">Helicase</keyword>
<keyword evidence="2 5" id="KW-0378">Hydrolase</keyword>
<comment type="catalytic activity">
    <reaction evidence="5">
        <text>ATP + H2O = ADP + phosphate + H(+)</text>
        <dbReference type="Rhea" id="RHEA:13065"/>
        <dbReference type="ChEBI" id="CHEBI:15377"/>
        <dbReference type="ChEBI" id="CHEBI:15378"/>
        <dbReference type="ChEBI" id="CHEBI:30616"/>
        <dbReference type="ChEBI" id="CHEBI:43474"/>
        <dbReference type="ChEBI" id="CHEBI:456216"/>
        <dbReference type="EC" id="3.6.4.13"/>
    </reaction>
</comment>
<evidence type="ECO:0000313" key="9">
    <source>
        <dbReference type="EMBL" id="KAJ7746497.1"/>
    </source>
</evidence>
<evidence type="ECO:0000259" key="7">
    <source>
        <dbReference type="PROSITE" id="PS51192"/>
    </source>
</evidence>
<gene>
    <name evidence="9" type="ORF">DFH07DRAFT_869618</name>
</gene>
<proteinExistence type="inferred from homology"/>
<dbReference type="InterPro" id="IPR027417">
    <property type="entry name" value="P-loop_NTPase"/>
</dbReference>
<dbReference type="CDD" id="cd18787">
    <property type="entry name" value="SF2_C_DEAD"/>
    <property type="match status" value="1"/>
</dbReference>
<evidence type="ECO:0000256" key="1">
    <source>
        <dbReference type="ARBA" id="ARBA00022741"/>
    </source>
</evidence>
<evidence type="ECO:0000313" key="10">
    <source>
        <dbReference type="Proteomes" id="UP001215280"/>
    </source>
</evidence>
<evidence type="ECO:0000256" key="5">
    <source>
        <dbReference type="RuleBase" id="RU365068"/>
    </source>
</evidence>
<feature type="compositionally biased region" description="Gly residues" evidence="6">
    <location>
        <begin position="643"/>
        <end position="709"/>
    </location>
</feature>
<dbReference type="GO" id="GO:0016787">
    <property type="term" value="F:hydrolase activity"/>
    <property type="evidence" value="ECO:0007669"/>
    <property type="project" value="UniProtKB-KW"/>
</dbReference>
<dbReference type="Proteomes" id="UP001215280">
    <property type="component" value="Unassembled WGS sequence"/>
</dbReference>
<dbReference type="PROSITE" id="PS51194">
    <property type="entry name" value="HELICASE_CTER"/>
    <property type="match status" value="1"/>
</dbReference>
<evidence type="ECO:0000256" key="6">
    <source>
        <dbReference type="SAM" id="MobiDB-lite"/>
    </source>
</evidence>
<dbReference type="SMART" id="SM00490">
    <property type="entry name" value="HELICc"/>
    <property type="match status" value="1"/>
</dbReference>
<dbReference type="InterPro" id="IPR001650">
    <property type="entry name" value="Helicase_C-like"/>
</dbReference>
<keyword evidence="10" id="KW-1185">Reference proteome</keyword>
<reference evidence="9" key="1">
    <citation type="submission" date="2023-03" db="EMBL/GenBank/DDBJ databases">
        <title>Massive genome expansion in bonnet fungi (Mycena s.s.) driven by repeated elements and novel gene families across ecological guilds.</title>
        <authorList>
            <consortium name="Lawrence Berkeley National Laboratory"/>
            <person name="Harder C.B."/>
            <person name="Miyauchi S."/>
            <person name="Viragh M."/>
            <person name="Kuo A."/>
            <person name="Thoen E."/>
            <person name="Andreopoulos B."/>
            <person name="Lu D."/>
            <person name="Skrede I."/>
            <person name="Drula E."/>
            <person name="Henrissat B."/>
            <person name="Morin E."/>
            <person name="Kohler A."/>
            <person name="Barry K."/>
            <person name="LaButti K."/>
            <person name="Morin E."/>
            <person name="Salamov A."/>
            <person name="Lipzen A."/>
            <person name="Mereny Z."/>
            <person name="Hegedus B."/>
            <person name="Baldrian P."/>
            <person name="Stursova M."/>
            <person name="Weitz H."/>
            <person name="Taylor A."/>
            <person name="Grigoriev I.V."/>
            <person name="Nagy L.G."/>
            <person name="Martin F."/>
            <person name="Kauserud H."/>
        </authorList>
    </citation>
    <scope>NUCLEOTIDE SEQUENCE</scope>
    <source>
        <strain evidence="9">CBHHK188m</strain>
    </source>
</reference>
<dbReference type="SMART" id="SM00487">
    <property type="entry name" value="DEXDc"/>
    <property type="match status" value="1"/>
</dbReference>
<sequence length="720" mass="77078">MRPFPQNKRPPASFGPSSTPLTLSRPSGDSFSTLKGKISQKTLDAITVKPMMLTTMSSVQAEVLPMLPALAEPYDPQDTQNIRDLLVRAKTGTGKTMAFLVPAIEARVKSIEAHLAGVQGGDLLATKLKFTRRTVGTLVISPTRELATQIANEALRLLHHHPDYEVRLFTGGASKRMQMRDWMKGRKDIVVSTPGRLLDLLESEPDVRAAIAETKVLILDEADTLLEMGFREDIEQIKRFLPPVPERQTLLFSATVSKEIQQIARSTLAKNHRYINCVSDDTSPVHAHVDQYHTVLPSASAQLPHIMRLVAHDQLTNPGKSKVIIFLPTTKMTQLLSTLTTALAPSVFPAGRNTRVYEIHSKRTQEMRTKMSDMFRNAKGGATVLITSDVSARGVDYPGVTRVIQVGIPSGREHYIHRVGRTGRAGTAGRGDLVLLPWEIGFVTWQLTDVPLKPLAMNDLTEQTKSLAGKFDENPVNYFSSAGSRVPPGLFTTPAAAIVDDIERNIGTLLGRLDAEAIRETFMSLVGYYLAKSPELRVQKGIILQGCMDWSTGACGLATPPYISVPMLQKLGLSDGRTKHFGKARDSMPTYDRKVSAPWLGRGSVRKREENPKVPRWAAAEEDVGPNDPDMRGNGYARQPHSDGGGGGGGGFGGGSGGGFGGGRQGGGGGGGFSGGRQGGGGGGGFGGGRQGGGGGFGGGRGGGGGGFGQQDRANNYGLR</sequence>
<keyword evidence="1 5" id="KW-0547">Nucleotide-binding</keyword>
<dbReference type="SUPFAM" id="SSF52540">
    <property type="entry name" value="P-loop containing nucleoside triphosphate hydrolases"/>
    <property type="match status" value="1"/>
</dbReference>
<dbReference type="EMBL" id="JARJLG010000098">
    <property type="protein sequence ID" value="KAJ7746497.1"/>
    <property type="molecule type" value="Genomic_DNA"/>
</dbReference>
<dbReference type="InterPro" id="IPR011545">
    <property type="entry name" value="DEAD/DEAH_box_helicase_dom"/>
</dbReference>
<evidence type="ECO:0000256" key="4">
    <source>
        <dbReference type="ARBA" id="ARBA00022884"/>
    </source>
</evidence>
<dbReference type="GO" id="GO:0003724">
    <property type="term" value="F:RNA helicase activity"/>
    <property type="evidence" value="ECO:0007669"/>
    <property type="project" value="UniProtKB-EC"/>
</dbReference>
<dbReference type="GO" id="GO:0005524">
    <property type="term" value="F:ATP binding"/>
    <property type="evidence" value="ECO:0007669"/>
    <property type="project" value="UniProtKB-UniRule"/>
</dbReference>
<dbReference type="EC" id="3.6.4.13" evidence="5"/>
<dbReference type="Pfam" id="PF00271">
    <property type="entry name" value="Helicase_C"/>
    <property type="match status" value="1"/>
</dbReference>
<dbReference type="PANTHER" id="PTHR24031">
    <property type="entry name" value="RNA HELICASE"/>
    <property type="match status" value="1"/>
</dbReference>
<feature type="domain" description="Helicase ATP-binding" evidence="7">
    <location>
        <begin position="76"/>
        <end position="274"/>
    </location>
</feature>
<keyword evidence="4 5" id="KW-0694">RNA-binding</keyword>
<dbReference type="PRINTS" id="PR01228">
    <property type="entry name" value="EGGSHELL"/>
</dbReference>
<comment type="caution">
    <text evidence="9">The sequence shown here is derived from an EMBL/GenBank/DDBJ whole genome shotgun (WGS) entry which is preliminary data.</text>
</comment>
<dbReference type="PROSITE" id="PS51192">
    <property type="entry name" value="HELICASE_ATP_BIND_1"/>
    <property type="match status" value="1"/>
</dbReference>
<feature type="compositionally biased region" description="Low complexity" evidence="6">
    <location>
        <begin position="16"/>
        <end position="27"/>
    </location>
</feature>
<comment type="similarity">
    <text evidence="5">Belongs to the DEAD box helicase family.</text>
</comment>
<feature type="region of interest" description="Disordered" evidence="6">
    <location>
        <begin position="602"/>
        <end position="720"/>
    </location>
</feature>
<feature type="region of interest" description="Disordered" evidence="6">
    <location>
        <begin position="1"/>
        <end position="34"/>
    </location>
</feature>
<evidence type="ECO:0000256" key="2">
    <source>
        <dbReference type="ARBA" id="ARBA00022801"/>
    </source>
</evidence>
<dbReference type="AlphaFoldDB" id="A0AAD7IQ35"/>
<evidence type="ECO:0000256" key="3">
    <source>
        <dbReference type="ARBA" id="ARBA00022840"/>
    </source>
</evidence>
<name>A0AAD7IQ35_9AGAR</name>
<dbReference type="GO" id="GO:0003723">
    <property type="term" value="F:RNA binding"/>
    <property type="evidence" value="ECO:0007669"/>
    <property type="project" value="UniProtKB-UniRule"/>
</dbReference>
<keyword evidence="3 5" id="KW-0067">ATP-binding</keyword>
<dbReference type="Gene3D" id="3.40.50.300">
    <property type="entry name" value="P-loop containing nucleotide triphosphate hydrolases"/>
    <property type="match status" value="2"/>
</dbReference>
<protein>
    <recommendedName>
        <fullName evidence="5">ATP-dependent RNA helicase</fullName>
        <ecNumber evidence="5">3.6.4.13</ecNumber>
    </recommendedName>
</protein>
<dbReference type="InterPro" id="IPR014001">
    <property type="entry name" value="Helicase_ATP-bd"/>
</dbReference>
<dbReference type="Pfam" id="PF00270">
    <property type="entry name" value="DEAD"/>
    <property type="match status" value="1"/>
</dbReference>
<feature type="domain" description="Helicase C-terminal" evidence="8">
    <location>
        <begin position="302"/>
        <end position="461"/>
    </location>
</feature>
<organism evidence="9 10">
    <name type="scientific">Mycena maculata</name>
    <dbReference type="NCBI Taxonomy" id="230809"/>
    <lineage>
        <taxon>Eukaryota</taxon>
        <taxon>Fungi</taxon>
        <taxon>Dikarya</taxon>
        <taxon>Basidiomycota</taxon>
        <taxon>Agaricomycotina</taxon>
        <taxon>Agaricomycetes</taxon>
        <taxon>Agaricomycetidae</taxon>
        <taxon>Agaricales</taxon>
        <taxon>Marasmiineae</taxon>
        <taxon>Mycenaceae</taxon>
        <taxon>Mycena</taxon>
    </lineage>
</organism>
<comment type="function">
    <text evidence="5">RNA helicase.</text>
</comment>